<keyword evidence="2" id="KW-0472">Membrane</keyword>
<evidence type="ECO:0000313" key="3">
    <source>
        <dbReference type="EMBL" id="QOV91376.1"/>
    </source>
</evidence>
<dbReference type="InterPro" id="IPR045584">
    <property type="entry name" value="Pilin-like"/>
</dbReference>
<evidence type="ECO:0000313" key="4">
    <source>
        <dbReference type="Proteomes" id="UP000593765"/>
    </source>
</evidence>
<gene>
    <name evidence="3" type="ORF">IPV69_08495</name>
</gene>
<dbReference type="Pfam" id="PF07963">
    <property type="entry name" value="N_methyl"/>
    <property type="match status" value="1"/>
</dbReference>
<organism evidence="3 4">
    <name type="scientific">Humisphaera borealis</name>
    <dbReference type="NCBI Taxonomy" id="2807512"/>
    <lineage>
        <taxon>Bacteria</taxon>
        <taxon>Pseudomonadati</taxon>
        <taxon>Planctomycetota</taxon>
        <taxon>Phycisphaerae</taxon>
        <taxon>Tepidisphaerales</taxon>
        <taxon>Tepidisphaeraceae</taxon>
        <taxon>Humisphaera</taxon>
    </lineage>
</organism>
<protein>
    <submittedName>
        <fullName evidence="3">Prepilin-type N-terminal cleavage/methylation domain-containing protein</fullName>
    </submittedName>
</protein>
<sequence>MQRQSVTGKRSAFTLVELLVVIGIIALLISILLPSLNRARQQARMIQCLSNLRQLGTAFIMYTNENKGQSFMYDPTYQRFWMNQMRVSYANIGAVRTCPDAQTQSKGWGSAFRTWGPDADPVAGNFFKDDYGSYGFNGWLHHKYANSTSTHKMNARGPDEIPVFADAAWVDGWPRETDPLPPDFWLGSQSGQSNMGRFLTWRHGKWTNLVFLDGHAAKLELGELYRLRWNAESKPLQKDIPGPPGGT</sequence>
<dbReference type="RefSeq" id="WP_206294630.1">
    <property type="nucleotide sequence ID" value="NZ_CP063458.1"/>
</dbReference>
<dbReference type="PRINTS" id="PR00813">
    <property type="entry name" value="BCTERIALGSPG"/>
</dbReference>
<dbReference type="EMBL" id="CP063458">
    <property type="protein sequence ID" value="QOV91376.1"/>
    <property type="molecule type" value="Genomic_DNA"/>
</dbReference>
<proteinExistence type="predicted"/>
<dbReference type="PANTHER" id="PTHR30093">
    <property type="entry name" value="GENERAL SECRETION PATHWAY PROTEIN G"/>
    <property type="match status" value="1"/>
</dbReference>
<name>A0A7M2X0V6_9BACT</name>
<reference evidence="3 4" key="1">
    <citation type="submission" date="2020-10" db="EMBL/GenBank/DDBJ databases">
        <title>Wide distribution of Phycisphaera-like planctomycetes from WD2101 soil group in peatlands and genome analysis of the first cultivated representative.</title>
        <authorList>
            <person name="Dedysh S.N."/>
            <person name="Beletsky A.V."/>
            <person name="Ivanova A."/>
            <person name="Kulichevskaya I.S."/>
            <person name="Suzina N.E."/>
            <person name="Philippov D.A."/>
            <person name="Rakitin A.L."/>
            <person name="Mardanov A.V."/>
            <person name="Ravin N.V."/>
        </authorList>
    </citation>
    <scope>NUCLEOTIDE SEQUENCE [LARGE SCALE GENOMIC DNA]</scope>
    <source>
        <strain evidence="3 4">M1803</strain>
    </source>
</reference>
<dbReference type="AlphaFoldDB" id="A0A7M2X0V6"/>
<accession>A0A7M2X0V6</accession>
<keyword evidence="4" id="KW-1185">Reference proteome</keyword>
<dbReference type="GO" id="GO:0015627">
    <property type="term" value="C:type II protein secretion system complex"/>
    <property type="evidence" value="ECO:0007669"/>
    <property type="project" value="InterPro"/>
</dbReference>
<dbReference type="InterPro" id="IPR000983">
    <property type="entry name" value="Bac_GSPG_pilin"/>
</dbReference>
<dbReference type="NCBIfam" id="TIGR02532">
    <property type="entry name" value="IV_pilin_GFxxxE"/>
    <property type="match status" value="1"/>
</dbReference>
<keyword evidence="2" id="KW-1133">Transmembrane helix</keyword>
<evidence type="ECO:0000256" key="1">
    <source>
        <dbReference type="ARBA" id="ARBA00022481"/>
    </source>
</evidence>
<feature type="transmembrane region" description="Helical" evidence="2">
    <location>
        <begin position="12"/>
        <end position="33"/>
    </location>
</feature>
<dbReference type="Gene3D" id="3.30.700.10">
    <property type="entry name" value="Glycoprotein, Type 4 Pilin"/>
    <property type="match status" value="1"/>
</dbReference>
<dbReference type="KEGG" id="hbs:IPV69_08495"/>
<dbReference type="GO" id="GO:0015628">
    <property type="term" value="P:protein secretion by the type II secretion system"/>
    <property type="evidence" value="ECO:0007669"/>
    <property type="project" value="InterPro"/>
</dbReference>
<dbReference type="Proteomes" id="UP000593765">
    <property type="component" value="Chromosome"/>
</dbReference>
<dbReference type="SUPFAM" id="SSF54523">
    <property type="entry name" value="Pili subunits"/>
    <property type="match status" value="1"/>
</dbReference>
<evidence type="ECO:0000256" key="2">
    <source>
        <dbReference type="SAM" id="Phobius"/>
    </source>
</evidence>
<keyword evidence="1" id="KW-0488">Methylation</keyword>
<dbReference type="PANTHER" id="PTHR30093:SF2">
    <property type="entry name" value="TYPE II SECRETION SYSTEM PROTEIN H"/>
    <property type="match status" value="1"/>
</dbReference>
<keyword evidence="2" id="KW-0812">Transmembrane</keyword>
<dbReference type="InterPro" id="IPR012902">
    <property type="entry name" value="N_methyl_site"/>
</dbReference>